<comment type="caution">
    <text evidence="2">The sequence shown here is derived from an EMBL/GenBank/DDBJ whole genome shotgun (WGS) entry which is preliminary data.</text>
</comment>
<keyword evidence="1" id="KW-0472">Membrane</keyword>
<evidence type="ECO:0000313" key="2">
    <source>
        <dbReference type="EMBL" id="OGG84919.1"/>
    </source>
</evidence>
<organism evidence="2 3">
    <name type="scientific">Candidatus Kaiserbacteria bacterium RIFCSPLOWO2_12_FULL_45_26</name>
    <dbReference type="NCBI Taxonomy" id="1798525"/>
    <lineage>
        <taxon>Bacteria</taxon>
        <taxon>Candidatus Kaiseribacteriota</taxon>
    </lineage>
</organism>
<dbReference type="EMBL" id="MFMM01000001">
    <property type="protein sequence ID" value="OGG84919.1"/>
    <property type="molecule type" value="Genomic_DNA"/>
</dbReference>
<proteinExistence type="predicted"/>
<keyword evidence="1" id="KW-1133">Transmembrane helix</keyword>
<evidence type="ECO:0000256" key="1">
    <source>
        <dbReference type="SAM" id="Phobius"/>
    </source>
</evidence>
<protein>
    <recommendedName>
        <fullName evidence="4">POTRA domain-containing protein</fullName>
    </recommendedName>
</protein>
<evidence type="ECO:0008006" key="4">
    <source>
        <dbReference type="Google" id="ProtNLM"/>
    </source>
</evidence>
<evidence type="ECO:0000313" key="3">
    <source>
        <dbReference type="Proteomes" id="UP000177325"/>
    </source>
</evidence>
<feature type="transmembrane region" description="Helical" evidence="1">
    <location>
        <begin position="21"/>
        <end position="45"/>
    </location>
</feature>
<reference evidence="2 3" key="1">
    <citation type="journal article" date="2016" name="Nat. Commun.">
        <title>Thousands of microbial genomes shed light on interconnected biogeochemical processes in an aquifer system.</title>
        <authorList>
            <person name="Anantharaman K."/>
            <person name="Brown C.T."/>
            <person name="Hug L.A."/>
            <person name="Sharon I."/>
            <person name="Castelle C.J."/>
            <person name="Probst A.J."/>
            <person name="Thomas B.C."/>
            <person name="Singh A."/>
            <person name="Wilkins M.J."/>
            <person name="Karaoz U."/>
            <person name="Brodie E.L."/>
            <person name="Williams K.H."/>
            <person name="Hubbard S.S."/>
            <person name="Banfield J.F."/>
        </authorList>
    </citation>
    <scope>NUCLEOTIDE SEQUENCE [LARGE SCALE GENOMIC DNA]</scope>
</reference>
<dbReference type="STRING" id="1798525.A3G90_02515"/>
<gene>
    <name evidence="2" type="ORF">A3G90_02515</name>
</gene>
<keyword evidence="1" id="KW-0812">Transmembrane</keyword>
<name>A0A1F6FGD7_9BACT</name>
<dbReference type="Proteomes" id="UP000177325">
    <property type="component" value="Unassembled WGS sequence"/>
</dbReference>
<sequence length="298" mass="33802">MKLPSRKQKPKKYLDPGTVVLIKQVFWGVLVFSVVALIITAVWYFTRLNSLTLSIVTVEGGITIDKANVKAITEQQLEGSYLKLIPRRFAYVYPEEEIVAKVSEVERIKDVAVERISGTELHVTFDEYLPDTLWCNLGDEAKCLFLDETGFAFAYAPELSGESVVRYFASERETELRAQPFTVEDYKNSKDFTDYLSDIGWFVTKIEINSTHDVFYTLAQGGEIKATLTEPAAKPFSNLETILRSEEFAHLKPGNFQYLDLRFGTRVFVNEEPLVEMATSTATTTDDVLDTLIEEVLE</sequence>
<dbReference type="AlphaFoldDB" id="A0A1F6FGD7"/>
<accession>A0A1F6FGD7</accession>